<evidence type="ECO:0000313" key="2">
    <source>
        <dbReference type="Proteomes" id="UP000324800"/>
    </source>
</evidence>
<name>A0A5J4UHE5_9EUKA</name>
<sequence length="90" mass="10307">MSECFFRQNEIAYIRLKFSNVNKAENQASLRLAPKQANAIESYEGFNKPATTKDISLQFTKLLRELKIVGTSAYTIRHSATTRTCKARYL</sequence>
<proteinExistence type="predicted"/>
<reference evidence="1 2" key="1">
    <citation type="submission" date="2019-03" db="EMBL/GenBank/DDBJ databases">
        <title>Single cell metagenomics reveals metabolic interactions within the superorganism composed of flagellate Streblomastix strix and complex community of Bacteroidetes bacteria on its surface.</title>
        <authorList>
            <person name="Treitli S.C."/>
            <person name="Kolisko M."/>
            <person name="Husnik F."/>
            <person name="Keeling P."/>
            <person name="Hampl V."/>
        </authorList>
    </citation>
    <scope>NUCLEOTIDE SEQUENCE [LARGE SCALE GENOMIC DNA]</scope>
    <source>
        <strain evidence="1">ST1C</strain>
    </source>
</reference>
<comment type="caution">
    <text evidence="1">The sequence shown here is derived from an EMBL/GenBank/DDBJ whole genome shotgun (WGS) entry which is preliminary data.</text>
</comment>
<dbReference type="EMBL" id="SNRW01016820">
    <property type="protein sequence ID" value="KAA6368975.1"/>
    <property type="molecule type" value="Genomic_DNA"/>
</dbReference>
<evidence type="ECO:0000313" key="1">
    <source>
        <dbReference type="EMBL" id="KAA6368975.1"/>
    </source>
</evidence>
<protein>
    <submittedName>
        <fullName evidence="1">Uncharacterized protein</fullName>
    </submittedName>
</protein>
<accession>A0A5J4UHE5</accession>
<dbReference type="AlphaFoldDB" id="A0A5J4UHE5"/>
<organism evidence="1 2">
    <name type="scientific">Streblomastix strix</name>
    <dbReference type="NCBI Taxonomy" id="222440"/>
    <lineage>
        <taxon>Eukaryota</taxon>
        <taxon>Metamonada</taxon>
        <taxon>Preaxostyla</taxon>
        <taxon>Oxymonadida</taxon>
        <taxon>Streblomastigidae</taxon>
        <taxon>Streblomastix</taxon>
    </lineage>
</organism>
<gene>
    <name evidence="1" type="ORF">EZS28_035499</name>
</gene>
<dbReference type="Proteomes" id="UP000324800">
    <property type="component" value="Unassembled WGS sequence"/>
</dbReference>